<comment type="similarity">
    <text evidence="1">Belongs to the UDP-glycosyltransferase family.</text>
</comment>
<evidence type="ECO:0000256" key="2">
    <source>
        <dbReference type="ARBA" id="ARBA00022676"/>
    </source>
</evidence>
<dbReference type="CDD" id="cd03784">
    <property type="entry name" value="GT1_Gtf-like"/>
    <property type="match status" value="2"/>
</dbReference>
<evidence type="ECO:0000259" key="4">
    <source>
        <dbReference type="Pfam" id="PF26168"/>
    </source>
</evidence>
<feature type="domain" description="Glycosyltransferase N-terminal" evidence="4">
    <location>
        <begin position="463"/>
        <end position="698"/>
    </location>
</feature>
<dbReference type="FunFam" id="3.40.50.2000:FF:000071">
    <property type="entry name" value="Glycosyltransferase"/>
    <property type="match status" value="2"/>
</dbReference>
<dbReference type="GO" id="GO:0035251">
    <property type="term" value="F:UDP-glucosyltransferase activity"/>
    <property type="evidence" value="ECO:0007669"/>
    <property type="project" value="TreeGrafter"/>
</dbReference>
<dbReference type="FunFam" id="3.40.50.2000:FF:000047">
    <property type="entry name" value="Glycosyltransferase"/>
    <property type="match status" value="2"/>
</dbReference>
<accession>A0A6N2KJT6</accession>
<dbReference type="InterPro" id="IPR002213">
    <property type="entry name" value="UDP_glucos_trans"/>
</dbReference>
<dbReference type="Pfam" id="PF26168">
    <property type="entry name" value="Glyco_transf_N"/>
    <property type="match status" value="2"/>
</dbReference>
<sequence>MASQSHQLHFVLFPLIAQGHLIPMFDIARMLARHGVIVTIVTTQLNAKRFAIPLARAAEAGLQIRAVEIQFSCQETGLPNEIENFDMLPSLGLGYELFMAANTLQEPVERLFEGLTPRPSCIISDMSLPYTSAVAIKFGIPRISFKGFSCFCTLCLHNIKIYKALESVNSESELFVVPGLPDHIELASNHLPASVIDLKDFSARVSDAEMLRYGFIINSFEELEPAYVQEYRRATGGKVWCVGPVSLSNKDDMDKVHRGNKSSIDESECLEWLDSQQPGSVIYVCFGSLCNLTTPQLMELGLGLEESNKPFIWVIRGGEKSRELGDWFEEKGFKERTKGRGLIIQGWAPQVVILSHPAIGSFLTHCGWNSVLEGISAGLPMVTWPLFGDQFCNEKLVVEVLKIGVSVGSEVTLKWGEEEKFGVLVKRNSGRLCEYRSIIHKNNNIAPLLLIGTMASQSHQLHFVLFPMIAQGHMIPMFDIARMLARHGVIVTIVTTQLNAKRLAIPLARAAESGLQIRAVEIQISCQETELPNEIENFDMLPSLGLGYELFVAANTLQEPVERLFEGLIPRPSCIISDMLLHYTSNVATKFSIPRISFIGFSCFSTLCIHNIEIYKALESVNSESELFVVPGLPDHIELASNHLPASVIDLIDFSARVSDAEMLRYGFIINSFEELEPAYVQEYRRATGGKVWCVGPVSLSNKDDMDKVHRGNKSSIDESECLEWLDSQQPGSVIYVCFGSLCNLTIPQLMELGLGLEESSKPFIWVIRGGEKSRELGDWFEEKGFKERTKGRGLIIQGWAPQVVILSHPAIGSFLTHCGWNSVLESISAGLPMVTWPLFGDQFCNEKLVVEVLKIGVSVGSQVTLKWGEEEKFGVLVKKEQVKNAVSSVMNVGEESEERRRRVRELGKMANKAVEEEGSSYLSMKLLIEDIRKKTFVEKKGRNSLNFISFHFKLVKILVS</sequence>
<dbReference type="Gene3D" id="3.40.50.2000">
    <property type="entry name" value="Glycogen Phosphorylase B"/>
    <property type="match status" value="4"/>
</dbReference>
<name>A0A6N2KJT6_SALVM</name>
<dbReference type="Pfam" id="PF00201">
    <property type="entry name" value="UDPGT"/>
    <property type="match status" value="2"/>
</dbReference>
<protein>
    <recommendedName>
        <fullName evidence="4">Glycosyltransferase N-terminal domain-containing protein</fullName>
    </recommendedName>
</protein>
<evidence type="ECO:0000256" key="1">
    <source>
        <dbReference type="ARBA" id="ARBA00009995"/>
    </source>
</evidence>
<feature type="domain" description="Glycosyltransferase N-terminal" evidence="4">
    <location>
        <begin position="9"/>
        <end position="245"/>
    </location>
</feature>
<dbReference type="SUPFAM" id="SSF53756">
    <property type="entry name" value="UDP-Glycosyltransferase/glycogen phosphorylase"/>
    <property type="match status" value="2"/>
</dbReference>
<proteinExistence type="inferred from homology"/>
<keyword evidence="3" id="KW-0808">Transferase</keyword>
<reference evidence="5" key="1">
    <citation type="submission" date="2019-03" db="EMBL/GenBank/DDBJ databases">
        <authorList>
            <person name="Mank J."/>
            <person name="Almeida P."/>
        </authorList>
    </citation>
    <scope>NUCLEOTIDE SEQUENCE</scope>
    <source>
        <strain evidence="5">78183</strain>
    </source>
</reference>
<keyword evidence="2" id="KW-0328">Glycosyltransferase</keyword>
<dbReference type="EMBL" id="CAADRP010000224">
    <property type="protein sequence ID" value="VFU25311.1"/>
    <property type="molecule type" value="Genomic_DNA"/>
</dbReference>
<dbReference type="InterPro" id="IPR058980">
    <property type="entry name" value="Glyco_transf_N"/>
</dbReference>
<dbReference type="AlphaFoldDB" id="A0A6N2KJT6"/>
<evidence type="ECO:0000313" key="5">
    <source>
        <dbReference type="EMBL" id="VFU25311.1"/>
    </source>
</evidence>
<organism evidence="5">
    <name type="scientific">Salix viminalis</name>
    <name type="common">Common osier</name>
    <name type="synonym">Basket willow</name>
    <dbReference type="NCBI Taxonomy" id="40686"/>
    <lineage>
        <taxon>Eukaryota</taxon>
        <taxon>Viridiplantae</taxon>
        <taxon>Streptophyta</taxon>
        <taxon>Embryophyta</taxon>
        <taxon>Tracheophyta</taxon>
        <taxon>Spermatophyta</taxon>
        <taxon>Magnoliopsida</taxon>
        <taxon>eudicotyledons</taxon>
        <taxon>Gunneridae</taxon>
        <taxon>Pentapetalae</taxon>
        <taxon>rosids</taxon>
        <taxon>fabids</taxon>
        <taxon>Malpighiales</taxon>
        <taxon>Salicaceae</taxon>
        <taxon>Saliceae</taxon>
        <taxon>Salix</taxon>
    </lineage>
</organism>
<dbReference type="PANTHER" id="PTHR48047:SF241">
    <property type="entry name" value="GLYCOSYLTRANSFERASE"/>
    <property type="match status" value="1"/>
</dbReference>
<evidence type="ECO:0000256" key="3">
    <source>
        <dbReference type="ARBA" id="ARBA00022679"/>
    </source>
</evidence>
<dbReference type="PANTHER" id="PTHR48047">
    <property type="entry name" value="GLYCOSYLTRANSFERASE"/>
    <property type="match status" value="1"/>
</dbReference>
<gene>
    <name evidence="5" type="ORF">SVIM_LOCUS57357</name>
</gene>